<comment type="caution">
    <text evidence="3">The sequence shown here is derived from an EMBL/GenBank/DDBJ whole genome shotgun (WGS) entry which is preliminary data.</text>
</comment>
<gene>
    <name evidence="3" type="ORF">JK358_23170</name>
</gene>
<dbReference type="InterPro" id="IPR050625">
    <property type="entry name" value="ParA/MinD_ATPase"/>
</dbReference>
<dbReference type="SUPFAM" id="SSF52540">
    <property type="entry name" value="P-loop containing nucleoside triphosphate hydrolases"/>
    <property type="match status" value="1"/>
</dbReference>
<dbReference type="Gene3D" id="3.40.50.300">
    <property type="entry name" value="P-loop containing nucleotide triphosphate hydrolases"/>
    <property type="match status" value="1"/>
</dbReference>
<keyword evidence="4" id="KW-1185">Reference proteome</keyword>
<dbReference type="PANTHER" id="PTHR43384">
    <property type="entry name" value="SEPTUM SITE-DETERMINING PROTEIN MIND HOMOLOG, CHLOROPLASTIC-RELATED"/>
    <property type="match status" value="1"/>
</dbReference>
<feature type="domain" description="Rv3660c-like CheY-like N-terminal" evidence="2">
    <location>
        <begin position="15"/>
        <end position="118"/>
    </location>
</feature>
<reference evidence="3 4" key="1">
    <citation type="submission" date="2021-01" db="EMBL/GenBank/DDBJ databases">
        <title>WGS of actinomycetes isolated from Thailand.</title>
        <authorList>
            <person name="Thawai C."/>
        </authorList>
    </citation>
    <scope>NUCLEOTIDE SEQUENCE [LARGE SCALE GENOMIC DNA]</scope>
    <source>
        <strain evidence="3 4">LPG 2</strain>
    </source>
</reference>
<proteinExistence type="predicted"/>
<evidence type="ECO:0000313" key="3">
    <source>
        <dbReference type="EMBL" id="MBL1077307.1"/>
    </source>
</evidence>
<feature type="region of interest" description="Disordered" evidence="1">
    <location>
        <begin position="358"/>
        <end position="405"/>
    </location>
</feature>
<dbReference type="Proteomes" id="UP000602198">
    <property type="component" value="Unassembled WGS sequence"/>
</dbReference>
<feature type="compositionally biased region" description="Basic residues" evidence="1">
    <location>
        <begin position="368"/>
        <end position="378"/>
    </location>
</feature>
<dbReference type="InterPro" id="IPR022521">
    <property type="entry name" value="Rv3660c"/>
</dbReference>
<organism evidence="3 4">
    <name type="scientific">Nocardia acididurans</name>
    <dbReference type="NCBI Taxonomy" id="2802282"/>
    <lineage>
        <taxon>Bacteria</taxon>
        <taxon>Bacillati</taxon>
        <taxon>Actinomycetota</taxon>
        <taxon>Actinomycetes</taxon>
        <taxon>Mycobacteriales</taxon>
        <taxon>Nocardiaceae</taxon>
        <taxon>Nocardia</taxon>
    </lineage>
</organism>
<dbReference type="EMBL" id="JAERRJ010000009">
    <property type="protein sequence ID" value="MBL1077307.1"/>
    <property type="molecule type" value="Genomic_DNA"/>
</dbReference>
<evidence type="ECO:0000259" key="2">
    <source>
        <dbReference type="Pfam" id="PF26563"/>
    </source>
</evidence>
<protein>
    <recommendedName>
        <fullName evidence="2">Rv3660c-like CheY-like N-terminal domain-containing protein</fullName>
    </recommendedName>
</protein>
<dbReference type="PANTHER" id="PTHR43384:SF11">
    <property type="entry name" value="SEPTUM SITE DETERMINING PROTEIN"/>
    <property type="match status" value="1"/>
</dbReference>
<dbReference type="RefSeq" id="WP_201950333.1">
    <property type="nucleotide sequence ID" value="NZ_JAERRJ010000009.1"/>
</dbReference>
<dbReference type="NCBIfam" id="TIGR03815">
    <property type="entry name" value="CpaE_hom_Actino"/>
    <property type="match status" value="1"/>
</dbReference>
<accession>A0ABS1M9K4</accession>
<evidence type="ECO:0000313" key="4">
    <source>
        <dbReference type="Proteomes" id="UP000602198"/>
    </source>
</evidence>
<dbReference type="InterPro" id="IPR059050">
    <property type="entry name" value="Rv3660c_N"/>
</dbReference>
<dbReference type="InterPro" id="IPR027417">
    <property type="entry name" value="P-loop_NTPase"/>
</dbReference>
<sequence length="405" mass="41692">MNFDAPGAAPALASLTDPRLHEEVRRIAAAADRSLAEHPAPVGRHTWTTAPVIVLDTAAARQCISADCPRRPGILLVTDTDPGLLDWQTAAEIGAEQVLSLPASSDALIAAFTAHDHRTRDDGVVVAVAGAVGGSGASVLAAAVALTAATRFRDRTLLMDAAPYGGGIDLLLGLESAPGLRWADLTIEAGRVSADALHEALPAVSGVTVLSCGKGSTATELTPTAVHSVLEAGRSAGDLVVCDLSAERGPHATQILDASDLVILTVSAHLRAIAAAESAASRLRSRNTNVRLIVRGPAPGGLRASEIADSLGLPLLAAVRPQPGLADRLERCGLTVRRRGPLRTAAEAVLNALVSADSLPSSPSAARRPQRPAPHRPQWHPAHSEPRIPLRPFVAGAADTAAGVR</sequence>
<dbReference type="Pfam" id="PF26563">
    <property type="entry name" value="Rv3660c_N"/>
    <property type="match status" value="1"/>
</dbReference>
<name>A0ABS1M9K4_9NOCA</name>
<evidence type="ECO:0000256" key="1">
    <source>
        <dbReference type="SAM" id="MobiDB-lite"/>
    </source>
</evidence>